<dbReference type="SUPFAM" id="SSF57667">
    <property type="entry name" value="beta-beta-alpha zinc fingers"/>
    <property type="match status" value="11"/>
</dbReference>
<accession>A0AAV2ZNW4</accession>
<dbReference type="InterPro" id="IPR050752">
    <property type="entry name" value="C2H2-ZF_domain"/>
</dbReference>
<dbReference type="EMBL" id="DYDO01000011">
    <property type="protein sequence ID" value="DBA16104.1"/>
    <property type="molecule type" value="Genomic_DNA"/>
</dbReference>
<feature type="domain" description="C2H2-type" evidence="13">
    <location>
        <begin position="462"/>
        <end position="489"/>
    </location>
</feature>
<dbReference type="Pfam" id="PF13912">
    <property type="entry name" value="zf-C2H2_6"/>
    <property type="match status" value="1"/>
</dbReference>
<comment type="subcellular location">
    <subcellularLocation>
        <location evidence="2">Nucleus</location>
    </subcellularLocation>
</comment>
<dbReference type="FunFam" id="3.30.160.60:FF:000965">
    <property type="entry name" value="Neurotrophin receptor-interacting factor homolog"/>
    <property type="match status" value="1"/>
</dbReference>
<feature type="domain" description="C2H2-type" evidence="13">
    <location>
        <begin position="674"/>
        <end position="701"/>
    </location>
</feature>
<dbReference type="GO" id="GO:0005634">
    <property type="term" value="C:nucleus"/>
    <property type="evidence" value="ECO:0007669"/>
    <property type="project" value="UniProtKB-SubCell"/>
</dbReference>
<feature type="domain" description="C2H2-type" evidence="13">
    <location>
        <begin position="168"/>
        <end position="195"/>
    </location>
</feature>
<feature type="domain" description="C2H2-type" evidence="13">
    <location>
        <begin position="560"/>
        <end position="587"/>
    </location>
</feature>
<name>A0AAV2ZNW4_PYXAD</name>
<dbReference type="FunFam" id="3.30.160.60:FF:000303">
    <property type="entry name" value="Zinc finger protein 41"/>
    <property type="match status" value="1"/>
</dbReference>
<dbReference type="InterPro" id="IPR036236">
    <property type="entry name" value="Znf_C2H2_sf"/>
</dbReference>
<keyword evidence="8" id="KW-0805">Transcription regulation</keyword>
<feature type="domain" description="C2H2-type" evidence="13">
    <location>
        <begin position="898"/>
        <end position="925"/>
    </location>
</feature>
<comment type="similarity">
    <text evidence="3">Belongs to the krueppel C2H2-type zinc-finger protein family.</text>
</comment>
<feature type="domain" description="C2H2-type" evidence="13">
    <location>
        <begin position="490"/>
        <end position="517"/>
    </location>
</feature>
<feature type="domain" description="C2H2-type" evidence="13">
    <location>
        <begin position="842"/>
        <end position="869"/>
    </location>
</feature>
<feature type="domain" description="C2H2-type" evidence="13">
    <location>
        <begin position="306"/>
        <end position="333"/>
    </location>
</feature>
<dbReference type="Pfam" id="PF00096">
    <property type="entry name" value="zf-C2H2"/>
    <property type="match status" value="13"/>
</dbReference>
<evidence type="ECO:0000256" key="3">
    <source>
        <dbReference type="ARBA" id="ARBA00006991"/>
    </source>
</evidence>
<dbReference type="FunFam" id="3.30.160.60:FF:000340">
    <property type="entry name" value="zinc finger protein 473 isoform X1"/>
    <property type="match status" value="1"/>
</dbReference>
<evidence type="ECO:0000256" key="8">
    <source>
        <dbReference type="ARBA" id="ARBA00023015"/>
    </source>
</evidence>
<feature type="domain" description="C2H2-type" evidence="13">
    <location>
        <begin position="518"/>
        <end position="545"/>
    </location>
</feature>
<feature type="domain" description="C2H2-type" evidence="13">
    <location>
        <begin position="702"/>
        <end position="729"/>
    </location>
</feature>
<feature type="domain" description="C2H2-type" evidence="13">
    <location>
        <begin position="870"/>
        <end position="897"/>
    </location>
</feature>
<evidence type="ECO:0000256" key="11">
    <source>
        <dbReference type="ARBA" id="ARBA00023242"/>
    </source>
</evidence>
<feature type="domain" description="C2H2-type" evidence="13">
    <location>
        <begin position="730"/>
        <end position="757"/>
    </location>
</feature>
<keyword evidence="9" id="KW-0238">DNA-binding</keyword>
<feature type="domain" description="C2H2-type" evidence="13">
    <location>
        <begin position="278"/>
        <end position="305"/>
    </location>
</feature>
<dbReference type="FunFam" id="3.30.160.60:FF:001498">
    <property type="entry name" value="Zinc finger protein 404"/>
    <property type="match status" value="1"/>
</dbReference>
<keyword evidence="11" id="KW-0539">Nucleus</keyword>
<dbReference type="FunFam" id="3.30.160.60:FF:000634">
    <property type="entry name" value="Zinc finger X-chromosomal protein"/>
    <property type="match status" value="1"/>
</dbReference>
<gene>
    <name evidence="14" type="ORF">GDO54_003533</name>
</gene>
<keyword evidence="6 12" id="KW-0863">Zinc-finger</keyword>
<dbReference type="AlphaFoldDB" id="A0AAV2ZNW4"/>
<dbReference type="FunFam" id="3.30.160.60:FF:002343">
    <property type="entry name" value="Zinc finger protein 33A"/>
    <property type="match status" value="1"/>
</dbReference>
<dbReference type="PROSITE" id="PS00028">
    <property type="entry name" value="ZINC_FINGER_C2H2_1"/>
    <property type="match status" value="20"/>
</dbReference>
<dbReference type="PANTHER" id="PTHR24384:SF242">
    <property type="entry name" value="ZINC FINGER PROTEIN 628"/>
    <property type="match status" value="1"/>
</dbReference>
<feature type="domain" description="C2H2-type" evidence="13">
    <location>
        <begin position="196"/>
        <end position="223"/>
    </location>
</feature>
<feature type="domain" description="C2H2-type" evidence="13">
    <location>
        <begin position="334"/>
        <end position="361"/>
    </location>
</feature>
<dbReference type="FunFam" id="3.30.160.60:FF:000100">
    <property type="entry name" value="Zinc finger 45-like"/>
    <property type="match status" value="1"/>
</dbReference>
<dbReference type="InterPro" id="IPR013087">
    <property type="entry name" value="Znf_C2H2_type"/>
</dbReference>
<dbReference type="Gene3D" id="3.30.160.60">
    <property type="entry name" value="Classic Zinc Finger"/>
    <property type="match status" value="18"/>
</dbReference>
<dbReference type="GO" id="GO:0000978">
    <property type="term" value="F:RNA polymerase II cis-regulatory region sequence-specific DNA binding"/>
    <property type="evidence" value="ECO:0007669"/>
    <property type="project" value="TreeGrafter"/>
</dbReference>
<dbReference type="SMART" id="SM00355">
    <property type="entry name" value="ZnF_C2H2"/>
    <property type="match status" value="20"/>
</dbReference>
<feature type="domain" description="C2H2-type" evidence="13">
    <location>
        <begin position="758"/>
        <end position="785"/>
    </location>
</feature>
<dbReference type="FunFam" id="3.30.160.60:FF:000624">
    <property type="entry name" value="zinc finger protein 697"/>
    <property type="match status" value="3"/>
</dbReference>
<evidence type="ECO:0000256" key="4">
    <source>
        <dbReference type="ARBA" id="ARBA00022723"/>
    </source>
</evidence>
<keyword evidence="4" id="KW-0479">Metal-binding</keyword>
<organism evidence="14 15">
    <name type="scientific">Pyxicephalus adspersus</name>
    <name type="common">African bullfrog</name>
    <dbReference type="NCBI Taxonomy" id="30357"/>
    <lineage>
        <taxon>Eukaryota</taxon>
        <taxon>Metazoa</taxon>
        <taxon>Chordata</taxon>
        <taxon>Craniata</taxon>
        <taxon>Vertebrata</taxon>
        <taxon>Euteleostomi</taxon>
        <taxon>Amphibia</taxon>
        <taxon>Batrachia</taxon>
        <taxon>Anura</taxon>
        <taxon>Neobatrachia</taxon>
        <taxon>Ranoidea</taxon>
        <taxon>Pyxicephalidae</taxon>
        <taxon>Pyxicephalinae</taxon>
        <taxon>Pyxicephalus</taxon>
    </lineage>
</organism>
<keyword evidence="7" id="KW-0862">Zinc</keyword>
<dbReference type="FunFam" id="3.30.160.60:FF:000295">
    <property type="entry name" value="zinc finger protein 19"/>
    <property type="match status" value="1"/>
</dbReference>
<dbReference type="FunFam" id="3.30.160.60:FF:000566">
    <property type="entry name" value="zinc finger protein 133 isoform X2"/>
    <property type="match status" value="1"/>
</dbReference>
<reference evidence="14" key="1">
    <citation type="thesis" date="2020" institute="ProQuest LLC" country="789 East Eisenhower Parkway, Ann Arbor, MI, USA">
        <title>Comparative Genomics and Chromosome Evolution.</title>
        <authorList>
            <person name="Mudd A.B."/>
        </authorList>
    </citation>
    <scope>NUCLEOTIDE SEQUENCE</scope>
    <source>
        <strain evidence="14">1538</strain>
        <tissue evidence="14">Blood</tissue>
    </source>
</reference>
<dbReference type="GO" id="GO:0008270">
    <property type="term" value="F:zinc ion binding"/>
    <property type="evidence" value="ECO:0007669"/>
    <property type="project" value="UniProtKB-KW"/>
</dbReference>
<evidence type="ECO:0000256" key="5">
    <source>
        <dbReference type="ARBA" id="ARBA00022737"/>
    </source>
</evidence>
<keyword evidence="15" id="KW-1185">Reference proteome</keyword>
<feature type="domain" description="C2H2-type" evidence="13">
    <location>
        <begin position="363"/>
        <end position="385"/>
    </location>
</feature>
<evidence type="ECO:0000256" key="9">
    <source>
        <dbReference type="ARBA" id="ARBA00023125"/>
    </source>
</evidence>
<dbReference type="GO" id="GO:0045892">
    <property type="term" value="P:negative regulation of DNA-templated transcription"/>
    <property type="evidence" value="ECO:0007669"/>
    <property type="project" value="UniProtKB-ARBA"/>
</dbReference>
<dbReference type="GO" id="GO:0000981">
    <property type="term" value="F:DNA-binding transcription factor activity, RNA polymerase II-specific"/>
    <property type="evidence" value="ECO:0007669"/>
    <property type="project" value="TreeGrafter"/>
</dbReference>
<feature type="domain" description="C2H2-type" evidence="13">
    <location>
        <begin position="814"/>
        <end position="841"/>
    </location>
</feature>
<dbReference type="PROSITE" id="PS50157">
    <property type="entry name" value="ZINC_FINGER_C2H2_2"/>
    <property type="match status" value="20"/>
</dbReference>
<comment type="caution">
    <text evidence="14">The sequence shown here is derived from an EMBL/GenBank/DDBJ whole genome shotgun (WGS) entry which is preliminary data.</text>
</comment>
<comment type="function">
    <text evidence="1">May be involved in transcriptional regulation.</text>
</comment>
<dbReference type="FunFam" id="3.30.160.60:FF:001049">
    <property type="entry name" value="zinc finger protein 319"/>
    <property type="match status" value="1"/>
</dbReference>
<evidence type="ECO:0000313" key="15">
    <source>
        <dbReference type="Proteomes" id="UP001181693"/>
    </source>
</evidence>
<proteinExistence type="inferred from homology"/>
<keyword evidence="10" id="KW-0804">Transcription</keyword>
<keyword evidence="5" id="KW-0677">Repeat</keyword>
<evidence type="ECO:0000256" key="6">
    <source>
        <dbReference type="ARBA" id="ARBA00022771"/>
    </source>
</evidence>
<evidence type="ECO:0000256" key="2">
    <source>
        <dbReference type="ARBA" id="ARBA00004123"/>
    </source>
</evidence>
<sequence>MEANAGEESIHFQSYPFDFLEFLNHQRFEPMELYNQHEHTKAVAALPCTSPQYDYTHQNNSIQVSPAGISKPKEFKVELPSSVSPIKKSEPVQLQQYNAQPSISNAQAIFDGTINSQQWGIVDLSSHQHLFNNLKRSLPVTQQVQAEEETKDDKNYFRRLKYLIDRRFPCTVCQKSFKQSSHLMQHMLVHTGERPYECNVCGRTYNHISSLIRHRRCHKEETGVDINSSLVNTDVETAAAAAVVAAATAAMSAPQVGSGEVSVAGTEQNVIMQQDGPFTCNLCWKVFKKQSHLHQHQIIHTGEKPFTCNICEKSFNRRESLKRHVKTHSNSLKVQCEVCGKAFRDTTYLLKHQATHTGERPDYKCDVCGKSYAAPQSLLRHKHVHETSLSLPQAIVQQQQAINMDVKEGVTASPYETTTLLTTDVAQADQAAISVIERIGSVFAQPSPRRQSSLSSNVSKNFCCNVCGRGFGRRETLKRHERIHTGEKPHQCSVCGKRFRESFHLTKHHVVHTRERPYKCELCGKVFGYPQSLTRHKQIHRLQLPCTVPTGSLPPDRLTFGCTDCGERFPDSFHLMNHKELHMNEKPYVCDTCGKCFGFIENLMWHKLVHQTATERLLPNLSQCQEETESNQANCMQNSLTNEVVPKSIAAAAPSGQVNSTSDEHPMIPSGERFSCSICGQSFKHFLGLVTHKYVHLVRRTLACNVCGQSFAGAYDLLLHRRSHLQKRHFSCSLCGKRFWEATLLMRHQRCHTEERPYRCTICGRGFLHSWYLRQHKVVHTGERAYKCALCNKRFAQSSSLAEHQRLHIVARPQRCPTCGKTFRYRSNLLEHQRVHLGEKVYRCDQCGKSFFYISSILRHQRSHDAKPELRCSCCLKLFKDPKYFSKHVQAHHGGRPFKCGTCGEAFSNTYGLKKHRYAHKMEKLTAVATLVEGQKTSQPTVT</sequence>
<evidence type="ECO:0000259" key="13">
    <source>
        <dbReference type="PROSITE" id="PS50157"/>
    </source>
</evidence>
<evidence type="ECO:0000256" key="1">
    <source>
        <dbReference type="ARBA" id="ARBA00003767"/>
    </source>
</evidence>
<protein>
    <recommendedName>
        <fullName evidence="13">C2H2-type domain-containing protein</fullName>
    </recommendedName>
</protein>
<evidence type="ECO:0000313" key="14">
    <source>
        <dbReference type="EMBL" id="DBA16104.1"/>
    </source>
</evidence>
<feature type="domain" description="C2H2-type" evidence="13">
    <location>
        <begin position="588"/>
        <end position="615"/>
    </location>
</feature>
<evidence type="ECO:0000256" key="10">
    <source>
        <dbReference type="ARBA" id="ARBA00023163"/>
    </source>
</evidence>
<feature type="domain" description="C2H2-type" evidence="13">
    <location>
        <begin position="786"/>
        <end position="813"/>
    </location>
</feature>
<dbReference type="Proteomes" id="UP001181693">
    <property type="component" value="Unassembled WGS sequence"/>
</dbReference>
<evidence type="ECO:0000256" key="12">
    <source>
        <dbReference type="PROSITE-ProRule" id="PRU00042"/>
    </source>
</evidence>
<evidence type="ECO:0000256" key="7">
    <source>
        <dbReference type="ARBA" id="ARBA00022833"/>
    </source>
</evidence>
<dbReference type="PANTHER" id="PTHR24384">
    <property type="entry name" value="FINGER PUTATIVE TRANSCRIPTION FACTOR FAMILY-RELATED"/>
    <property type="match status" value="1"/>
</dbReference>